<evidence type="ECO:0000313" key="1">
    <source>
        <dbReference type="EMBL" id="EDX76851.1"/>
    </source>
</evidence>
<protein>
    <submittedName>
        <fullName evidence="1">Uncharacterized protein</fullName>
    </submittedName>
</protein>
<dbReference type="AlphaFoldDB" id="B4VMK5"/>
<reference evidence="1 2" key="1">
    <citation type="submission" date="2008-07" db="EMBL/GenBank/DDBJ databases">
        <authorList>
            <person name="Tandeau de Marsac N."/>
            <person name="Ferriera S."/>
            <person name="Johnson J."/>
            <person name="Kravitz S."/>
            <person name="Beeson K."/>
            <person name="Sutton G."/>
            <person name="Rogers Y.-H."/>
            <person name="Friedman R."/>
            <person name="Frazier M."/>
            <person name="Venter J.C."/>
        </authorList>
    </citation>
    <scope>NUCLEOTIDE SEQUENCE [LARGE SCALE GENOMIC DNA]</scope>
    <source>
        <strain evidence="1 2">PCC 7420</strain>
    </source>
</reference>
<sequence length="92" mass="10062">MFGVRSRLKIRSVLLSLFRLGLGRVSFVGAGLGTNLTQKPITFLQNPPCPTLSLPLHVWYAIAVGNQVGFVIPFQVGIRAGFVVEFEVGFLM</sequence>
<gene>
    <name evidence="1" type="ORF">MC7420_1854</name>
</gene>
<keyword evidence="2" id="KW-1185">Reference proteome</keyword>
<proteinExistence type="predicted"/>
<dbReference type="HOGENOM" id="CLU_2599999_0_0_3"/>
<name>B4VMK5_9CYAN</name>
<evidence type="ECO:0000313" key="2">
    <source>
        <dbReference type="Proteomes" id="UP000003835"/>
    </source>
</evidence>
<dbReference type="Proteomes" id="UP000003835">
    <property type="component" value="Unassembled WGS sequence"/>
</dbReference>
<dbReference type="EMBL" id="DS989845">
    <property type="protein sequence ID" value="EDX76851.1"/>
    <property type="molecule type" value="Genomic_DNA"/>
</dbReference>
<organism evidence="1 2">
    <name type="scientific">Coleofasciculus chthonoplastes PCC 7420</name>
    <dbReference type="NCBI Taxonomy" id="118168"/>
    <lineage>
        <taxon>Bacteria</taxon>
        <taxon>Bacillati</taxon>
        <taxon>Cyanobacteriota</taxon>
        <taxon>Cyanophyceae</taxon>
        <taxon>Coleofasciculales</taxon>
        <taxon>Coleofasciculaceae</taxon>
        <taxon>Coleofasciculus</taxon>
    </lineage>
</organism>
<accession>B4VMK5</accession>